<dbReference type="PANTHER" id="PTHR12497:SF0">
    <property type="entry name" value="TAFAZZIN"/>
    <property type="match status" value="1"/>
</dbReference>
<evidence type="ECO:0000256" key="4">
    <source>
        <dbReference type="ARBA" id="ARBA00022787"/>
    </source>
</evidence>
<dbReference type="SMART" id="SM00563">
    <property type="entry name" value="PlsC"/>
    <property type="match status" value="1"/>
</dbReference>
<dbReference type="GO" id="GO:0008374">
    <property type="term" value="F:O-acyltransferase activity"/>
    <property type="evidence" value="ECO:0007669"/>
    <property type="project" value="TreeGrafter"/>
</dbReference>
<name>A0AAN9SI94_PSOTE</name>
<keyword evidence="4" id="KW-1000">Mitochondrion outer membrane</keyword>
<keyword evidence="6" id="KW-0443">Lipid metabolism</keyword>
<evidence type="ECO:0000256" key="6">
    <source>
        <dbReference type="ARBA" id="ARBA00023098"/>
    </source>
</evidence>
<evidence type="ECO:0000256" key="5">
    <source>
        <dbReference type="ARBA" id="ARBA00022792"/>
    </source>
</evidence>
<evidence type="ECO:0000256" key="10">
    <source>
        <dbReference type="ARBA" id="ARBA00024323"/>
    </source>
</evidence>
<comment type="similarity">
    <text evidence="2">Belongs to the taffazin family.</text>
</comment>
<dbReference type="InterPro" id="IPR002123">
    <property type="entry name" value="Plipid/glycerol_acylTrfase"/>
</dbReference>
<evidence type="ECO:0000256" key="7">
    <source>
        <dbReference type="ARBA" id="ARBA00023128"/>
    </source>
</evidence>
<gene>
    <name evidence="13" type="ORF">VNO78_18346</name>
</gene>
<dbReference type="Proteomes" id="UP001386955">
    <property type="component" value="Unassembled WGS sequence"/>
</dbReference>
<keyword evidence="3" id="KW-0808">Transferase</keyword>
<evidence type="ECO:0000313" key="13">
    <source>
        <dbReference type="EMBL" id="KAK7397179.1"/>
    </source>
</evidence>
<dbReference type="AlphaFoldDB" id="A0AAN9SI94"/>
<organism evidence="13 14">
    <name type="scientific">Psophocarpus tetragonolobus</name>
    <name type="common">Winged bean</name>
    <name type="synonym">Dolichos tetragonolobus</name>
    <dbReference type="NCBI Taxonomy" id="3891"/>
    <lineage>
        <taxon>Eukaryota</taxon>
        <taxon>Viridiplantae</taxon>
        <taxon>Streptophyta</taxon>
        <taxon>Embryophyta</taxon>
        <taxon>Tracheophyta</taxon>
        <taxon>Spermatophyta</taxon>
        <taxon>Magnoliopsida</taxon>
        <taxon>eudicotyledons</taxon>
        <taxon>Gunneridae</taxon>
        <taxon>Pentapetalae</taxon>
        <taxon>rosids</taxon>
        <taxon>fabids</taxon>
        <taxon>Fabales</taxon>
        <taxon>Fabaceae</taxon>
        <taxon>Papilionoideae</taxon>
        <taxon>50 kb inversion clade</taxon>
        <taxon>NPAAA clade</taxon>
        <taxon>indigoferoid/millettioid clade</taxon>
        <taxon>Phaseoleae</taxon>
        <taxon>Psophocarpus</taxon>
    </lineage>
</organism>
<keyword evidence="14" id="KW-1185">Reference proteome</keyword>
<reference evidence="13 14" key="1">
    <citation type="submission" date="2024-01" db="EMBL/GenBank/DDBJ databases">
        <title>The genomes of 5 underutilized Papilionoideae crops provide insights into root nodulation and disease resistanc.</title>
        <authorList>
            <person name="Jiang F."/>
        </authorList>
    </citation>
    <scope>NUCLEOTIDE SEQUENCE [LARGE SCALE GENOMIC DNA]</scope>
    <source>
        <strain evidence="13">DUOXIRENSHENG_FW03</strain>
        <tissue evidence="13">Leaves</tissue>
    </source>
</reference>
<evidence type="ECO:0000256" key="11">
    <source>
        <dbReference type="ARBA" id="ARBA00047906"/>
    </source>
</evidence>
<accession>A0AAN9SI94</accession>
<evidence type="ECO:0000256" key="9">
    <source>
        <dbReference type="ARBA" id="ARBA00023315"/>
    </source>
</evidence>
<dbReference type="Pfam" id="PF01553">
    <property type="entry name" value="Acyltransferase"/>
    <property type="match status" value="1"/>
</dbReference>
<dbReference type="PANTHER" id="PTHR12497">
    <property type="entry name" value="TAZ PROTEIN TAFAZZIN"/>
    <property type="match status" value="1"/>
</dbReference>
<protein>
    <recommendedName>
        <fullName evidence="12">Phospholipid/glycerol acyltransferase domain-containing protein</fullName>
    </recommendedName>
</protein>
<feature type="domain" description="Phospholipid/glycerol acyltransferase" evidence="12">
    <location>
        <begin position="171"/>
        <end position="298"/>
    </location>
</feature>
<keyword evidence="7" id="KW-0496">Mitochondrion</keyword>
<dbReference type="CDD" id="cd07989">
    <property type="entry name" value="LPLAT_AGPAT-like"/>
    <property type="match status" value="1"/>
</dbReference>
<comment type="subcellular location">
    <subcellularLocation>
        <location evidence="1">Mitochondrion inner membrane</location>
        <topology evidence="1">Peripheral membrane protein</topology>
        <orientation evidence="1">Intermembrane side</orientation>
    </subcellularLocation>
    <subcellularLocation>
        <location evidence="10">Mitochondrion outer membrane</location>
        <topology evidence="10">Peripheral membrane protein</topology>
        <orientation evidence="10">Intermembrane side</orientation>
    </subcellularLocation>
</comment>
<sequence length="499" mass="56930">MGSWHCWAWDVGLRRSNTLHMCDVRAVSTISLPMPRIDRADVWKSKARSLQLQLRDRFRIAVHRHWRRRHHHTFIPAADGYFSSTIHRCLTRFRDFRRDSLPSSSSFYRKRVTRDFGSEEDSPLVRMMQAVAVPVLGNVCHVFMNGLNRVQVYGLEKLHSALLQRPKGKPLLTVSNHVASMDDPLVIASLLPPSVLLDARNLRWTLCATDRCFKNPVTSAFFRSVKVLPVSRGDGIYQEGMDMALSKLNRGGWVHIFPEGSRSRDGGKTMGSSKRGVGRLVLDGDSLPLVVPFVHTGMQEIMPIGANFPRIGKMVTVLIGDPINFDDILELDMEKGSDVPRRRLYDAVASRIGDRLCEMKVQVDTIAIEQEMQLQDQSSQSTERTSEILQQVDWELFGMDSFMSEEDDSKQRQETVPLPNVGVSQCQQSHSDQSWRAGFSYRMRGYIDQMELVSFAARGILINNETKNSAGHNREIGPVKAWKQYLEANLLRQWNYVHY</sequence>
<evidence type="ECO:0000256" key="2">
    <source>
        <dbReference type="ARBA" id="ARBA00010524"/>
    </source>
</evidence>
<evidence type="ECO:0000259" key="12">
    <source>
        <dbReference type="SMART" id="SM00563"/>
    </source>
</evidence>
<proteinExistence type="inferred from homology"/>
<dbReference type="SUPFAM" id="SSF69593">
    <property type="entry name" value="Glycerol-3-phosphate (1)-acyltransferase"/>
    <property type="match status" value="1"/>
</dbReference>
<dbReference type="InterPro" id="IPR000872">
    <property type="entry name" value="Tafazzin"/>
</dbReference>
<dbReference type="EMBL" id="JAYMYS010000004">
    <property type="protein sequence ID" value="KAK7397179.1"/>
    <property type="molecule type" value="Genomic_DNA"/>
</dbReference>
<dbReference type="GO" id="GO:0005741">
    <property type="term" value="C:mitochondrial outer membrane"/>
    <property type="evidence" value="ECO:0007669"/>
    <property type="project" value="UniProtKB-SubCell"/>
</dbReference>
<dbReference type="GO" id="GO:0006644">
    <property type="term" value="P:phospholipid metabolic process"/>
    <property type="evidence" value="ECO:0007669"/>
    <property type="project" value="InterPro"/>
</dbReference>
<dbReference type="PRINTS" id="PR00979">
    <property type="entry name" value="TAFAZZIN"/>
</dbReference>
<comment type="caution">
    <text evidence="13">The sequence shown here is derived from an EMBL/GenBank/DDBJ whole genome shotgun (WGS) entry which is preliminary data.</text>
</comment>
<keyword evidence="5" id="KW-0999">Mitochondrion inner membrane</keyword>
<dbReference type="GO" id="GO:0005743">
    <property type="term" value="C:mitochondrial inner membrane"/>
    <property type="evidence" value="ECO:0007669"/>
    <property type="project" value="UniProtKB-SubCell"/>
</dbReference>
<evidence type="ECO:0000256" key="1">
    <source>
        <dbReference type="ARBA" id="ARBA00004137"/>
    </source>
</evidence>
<keyword evidence="8" id="KW-0472">Membrane</keyword>
<keyword evidence="9" id="KW-0012">Acyltransferase</keyword>
<evidence type="ECO:0000256" key="3">
    <source>
        <dbReference type="ARBA" id="ARBA00022679"/>
    </source>
</evidence>
<comment type="catalytic activity">
    <reaction evidence="11">
        <text>1'-[1,2-diacyl-sn-glycero-3-phospho],3'-[1-acyl-sn-glycero-3-phospho]-glycerol + a 1,2-diacyl-sn-glycero-3-phosphocholine = a cardiolipin + a 1-acyl-sn-glycero-3-phosphocholine</text>
        <dbReference type="Rhea" id="RHEA:33731"/>
        <dbReference type="ChEBI" id="CHEBI:57643"/>
        <dbReference type="ChEBI" id="CHEBI:58168"/>
        <dbReference type="ChEBI" id="CHEBI:62237"/>
        <dbReference type="ChEBI" id="CHEBI:64743"/>
    </reaction>
    <physiologicalReaction direction="left-to-right" evidence="11">
        <dbReference type="Rhea" id="RHEA:33732"/>
    </physiologicalReaction>
    <physiologicalReaction direction="right-to-left" evidence="11">
        <dbReference type="Rhea" id="RHEA:33733"/>
    </physiologicalReaction>
</comment>
<evidence type="ECO:0000313" key="14">
    <source>
        <dbReference type="Proteomes" id="UP001386955"/>
    </source>
</evidence>
<evidence type="ECO:0000256" key="8">
    <source>
        <dbReference type="ARBA" id="ARBA00023136"/>
    </source>
</evidence>